<proteinExistence type="predicted"/>
<dbReference type="Gene3D" id="2.120.10.80">
    <property type="entry name" value="Kelch-type beta propeller"/>
    <property type="match status" value="2"/>
</dbReference>
<accession>A0A9N8ZGG5</accession>
<dbReference type="EMBL" id="CAJVPK010000291">
    <property type="protein sequence ID" value="CAG8489934.1"/>
    <property type="molecule type" value="Genomic_DNA"/>
</dbReference>
<evidence type="ECO:0000313" key="5">
    <source>
        <dbReference type="Proteomes" id="UP000789706"/>
    </source>
</evidence>
<protein>
    <submittedName>
        <fullName evidence="4">10844_t:CDS:1</fullName>
    </submittedName>
</protein>
<organism evidence="4 5">
    <name type="scientific">Diversispora eburnea</name>
    <dbReference type="NCBI Taxonomy" id="1213867"/>
    <lineage>
        <taxon>Eukaryota</taxon>
        <taxon>Fungi</taxon>
        <taxon>Fungi incertae sedis</taxon>
        <taxon>Mucoromycota</taxon>
        <taxon>Glomeromycotina</taxon>
        <taxon>Glomeromycetes</taxon>
        <taxon>Diversisporales</taxon>
        <taxon>Diversisporaceae</taxon>
        <taxon>Diversispora</taxon>
    </lineage>
</organism>
<keyword evidence="1" id="KW-0880">Kelch repeat</keyword>
<dbReference type="OrthoDB" id="432528at2759"/>
<keyword evidence="3" id="KW-0812">Transmembrane</keyword>
<feature type="transmembrane region" description="Helical" evidence="3">
    <location>
        <begin position="305"/>
        <end position="329"/>
    </location>
</feature>
<evidence type="ECO:0000313" key="4">
    <source>
        <dbReference type="EMBL" id="CAG8489934.1"/>
    </source>
</evidence>
<sequence>MNYLLTSSSSFTPSPRYATSSILIGTKLYFFGGWAKDSDNIENCQSDIFYLDISNSFNIEDDNQNIPWIDLTSTAEIPERICWHNSLKEINNNTIYLFGGITQNIKSKELTFDTLLYKFDITSQKWSKPSLTGISPGRRIRLEIVQDNKNDIENTYIFGGLTTNKIMWFNDMNILDTLKLNWLLVETSGINIPPPQADFTTTLLSNGIILYIGGREAVNVYGDKITYKKMDQIATGTIPGVRVGHSAVLDLAVLDTSVLPFKWTIPKIKNIPPPVLAHHTATLIKNIIIIAFASETPTFVSVNTALLLGSLIGGITSIIVLLIIAFLLFRRWRKFKKLYGDKLPFSDPVTPL</sequence>
<dbReference type="Pfam" id="PF24681">
    <property type="entry name" value="Kelch_KLHDC2_KLHL20_DRC7"/>
    <property type="match status" value="1"/>
</dbReference>
<dbReference type="PANTHER" id="PTHR46093:SF18">
    <property type="entry name" value="FIBRONECTIN TYPE-III DOMAIN-CONTAINING PROTEIN"/>
    <property type="match status" value="1"/>
</dbReference>
<evidence type="ECO:0000256" key="1">
    <source>
        <dbReference type="ARBA" id="ARBA00022441"/>
    </source>
</evidence>
<dbReference type="InterPro" id="IPR015915">
    <property type="entry name" value="Kelch-typ_b-propeller"/>
</dbReference>
<dbReference type="PANTHER" id="PTHR46093">
    <property type="entry name" value="ACYL-COA-BINDING DOMAIN-CONTAINING PROTEIN 5"/>
    <property type="match status" value="1"/>
</dbReference>
<comment type="caution">
    <text evidence="4">The sequence shown here is derived from an EMBL/GenBank/DDBJ whole genome shotgun (WGS) entry which is preliminary data.</text>
</comment>
<dbReference type="Proteomes" id="UP000789706">
    <property type="component" value="Unassembled WGS sequence"/>
</dbReference>
<gene>
    <name evidence="4" type="ORF">DEBURN_LOCUS4117</name>
</gene>
<keyword evidence="2" id="KW-0677">Repeat</keyword>
<dbReference type="SUPFAM" id="SSF117281">
    <property type="entry name" value="Kelch motif"/>
    <property type="match status" value="1"/>
</dbReference>
<reference evidence="4" key="1">
    <citation type="submission" date="2021-06" db="EMBL/GenBank/DDBJ databases">
        <authorList>
            <person name="Kallberg Y."/>
            <person name="Tangrot J."/>
            <person name="Rosling A."/>
        </authorList>
    </citation>
    <scope>NUCLEOTIDE SEQUENCE</scope>
    <source>
        <strain evidence="4">AZ414A</strain>
    </source>
</reference>
<evidence type="ECO:0000256" key="3">
    <source>
        <dbReference type="SAM" id="Phobius"/>
    </source>
</evidence>
<name>A0A9N8ZGG5_9GLOM</name>
<keyword evidence="3" id="KW-1133">Transmembrane helix</keyword>
<dbReference type="AlphaFoldDB" id="A0A9N8ZGG5"/>
<evidence type="ECO:0000256" key="2">
    <source>
        <dbReference type="ARBA" id="ARBA00022737"/>
    </source>
</evidence>
<keyword evidence="3" id="KW-0472">Membrane</keyword>
<keyword evidence="5" id="KW-1185">Reference proteome</keyword>